<feature type="transmembrane region" description="Helical" evidence="1">
    <location>
        <begin position="58"/>
        <end position="77"/>
    </location>
</feature>
<keyword evidence="4" id="KW-1185">Reference proteome</keyword>
<feature type="transmembrane region" description="Helical" evidence="1">
    <location>
        <begin position="117"/>
        <end position="140"/>
    </location>
</feature>
<feature type="transmembrane region" description="Helical" evidence="1">
    <location>
        <begin position="160"/>
        <end position="180"/>
    </location>
</feature>
<reference evidence="4" key="2">
    <citation type="submission" date="2015-01" db="EMBL/GenBank/DDBJ databases">
        <authorList>
            <person name="Manzoor Shahid"/>
            <person name="Zubair Saima"/>
        </authorList>
    </citation>
    <scope>NUCLEOTIDE SEQUENCE [LARGE SCALE GENOMIC DNA]</scope>
    <source>
        <strain evidence="4">V1</strain>
    </source>
</reference>
<name>A0A0B7GXD8_TREPH</name>
<feature type="transmembrane region" description="Helical" evidence="1">
    <location>
        <begin position="29"/>
        <end position="51"/>
    </location>
</feature>
<dbReference type="GeneID" id="57752118"/>
<organism evidence="2 4">
    <name type="scientific">Treponema phagedenis</name>
    <dbReference type="NCBI Taxonomy" id="162"/>
    <lineage>
        <taxon>Bacteria</taxon>
        <taxon>Pseudomonadati</taxon>
        <taxon>Spirochaetota</taxon>
        <taxon>Spirochaetia</taxon>
        <taxon>Spirochaetales</taxon>
        <taxon>Treponemataceae</taxon>
        <taxon>Treponema</taxon>
    </lineage>
</organism>
<protein>
    <submittedName>
        <fullName evidence="2">Uncharacterized protein</fullName>
    </submittedName>
</protein>
<gene>
    <name evidence="3" type="ORF">FUT82_15485</name>
    <name evidence="2" type="ORF">TPHV1_30147</name>
</gene>
<dbReference type="EMBL" id="CP042817">
    <property type="protein sequence ID" value="QEJ99248.1"/>
    <property type="molecule type" value="Genomic_DNA"/>
</dbReference>
<dbReference type="AlphaFoldDB" id="A0A0B7GXD8"/>
<reference evidence="2" key="1">
    <citation type="submission" date="2015-01" db="EMBL/GenBank/DDBJ databases">
        <authorList>
            <person name="Xiang T."/>
            <person name="Song Y."/>
            <person name="Huang L."/>
            <person name="Wang B."/>
            <person name="Wu P."/>
        </authorList>
    </citation>
    <scope>NUCLEOTIDE SEQUENCE [LARGE SCALE GENOMIC DNA]</scope>
    <source>
        <strain evidence="2">V1</strain>
    </source>
</reference>
<dbReference type="Proteomes" id="UP000042527">
    <property type="component" value="Unassembled WGS sequence"/>
</dbReference>
<sequence length="195" mass="22120">MKVMKNFNALFIFGLGILIPATSYFAYGILLFCVFWLLFFAGILSDFLITLLELKKTARVFSVFFIFSAAVFCNTFLETLFPILQLSLSLYVYFIAGSYVLTISLNHYKAFYESFEFPLTFSLLLLILSLIRELLGFGTISLPVPSGFLLFNLLPFTVPVRFLASSAGAFMLTGVGLWVYRTIKRGEILPFENTY</sequence>
<evidence type="ECO:0000313" key="2">
    <source>
        <dbReference type="EMBL" id="CEM62252.1"/>
    </source>
</evidence>
<keyword evidence="1" id="KW-1133">Transmembrane helix</keyword>
<accession>A0A0B7GXD8</accession>
<feature type="transmembrane region" description="Helical" evidence="1">
    <location>
        <begin position="83"/>
        <end position="105"/>
    </location>
</feature>
<dbReference type="RefSeq" id="WP_024752041.1">
    <property type="nucleotide sequence ID" value="NZ_CP031394.1"/>
</dbReference>
<keyword evidence="1" id="KW-0812">Transmembrane</keyword>
<dbReference type="Proteomes" id="UP000323594">
    <property type="component" value="Chromosome"/>
</dbReference>
<evidence type="ECO:0000313" key="3">
    <source>
        <dbReference type="EMBL" id="QEJ99248.1"/>
    </source>
</evidence>
<reference evidence="3 5" key="3">
    <citation type="submission" date="2019-08" db="EMBL/GenBank/DDBJ databases">
        <authorList>
            <person name="Kuhnert P."/>
        </authorList>
    </citation>
    <scope>NUCLEOTIDE SEQUENCE [LARGE SCALE GENOMIC DNA]</scope>
    <source>
        <strain evidence="3 5">B36.5</strain>
    </source>
</reference>
<evidence type="ECO:0000313" key="5">
    <source>
        <dbReference type="Proteomes" id="UP000323594"/>
    </source>
</evidence>
<evidence type="ECO:0000256" key="1">
    <source>
        <dbReference type="SAM" id="Phobius"/>
    </source>
</evidence>
<proteinExistence type="predicted"/>
<dbReference type="EMBL" id="CDNC01000023">
    <property type="protein sequence ID" value="CEM62252.1"/>
    <property type="molecule type" value="Genomic_DNA"/>
</dbReference>
<feature type="transmembrane region" description="Helical" evidence="1">
    <location>
        <begin position="7"/>
        <end position="23"/>
    </location>
</feature>
<keyword evidence="1" id="KW-0472">Membrane</keyword>
<evidence type="ECO:0000313" key="4">
    <source>
        <dbReference type="Proteomes" id="UP000042527"/>
    </source>
</evidence>